<feature type="compositionally biased region" description="Low complexity" evidence="3">
    <location>
        <begin position="1"/>
        <end position="16"/>
    </location>
</feature>
<keyword evidence="1" id="KW-0524">Neurogenesis</keyword>
<evidence type="ECO:0000313" key="6">
    <source>
        <dbReference type="RefSeq" id="XP_011501499.1"/>
    </source>
</evidence>
<evidence type="ECO:0000313" key="5">
    <source>
        <dbReference type="Proteomes" id="UP000695007"/>
    </source>
</evidence>
<dbReference type="GO" id="GO:0000981">
    <property type="term" value="F:DNA-binding transcription factor activity, RNA polymerase II-specific"/>
    <property type="evidence" value="ECO:0007669"/>
    <property type="project" value="TreeGrafter"/>
</dbReference>
<dbReference type="GO" id="GO:0000977">
    <property type="term" value="F:RNA polymerase II transcription regulatory region sequence-specific DNA binding"/>
    <property type="evidence" value="ECO:0007669"/>
    <property type="project" value="TreeGrafter"/>
</dbReference>
<organism evidence="5 6">
    <name type="scientific">Ceratosolen solmsi marchali</name>
    <dbReference type="NCBI Taxonomy" id="326594"/>
    <lineage>
        <taxon>Eukaryota</taxon>
        <taxon>Metazoa</taxon>
        <taxon>Ecdysozoa</taxon>
        <taxon>Arthropoda</taxon>
        <taxon>Hexapoda</taxon>
        <taxon>Insecta</taxon>
        <taxon>Pterygota</taxon>
        <taxon>Neoptera</taxon>
        <taxon>Endopterygota</taxon>
        <taxon>Hymenoptera</taxon>
        <taxon>Apocrita</taxon>
        <taxon>Proctotrupomorpha</taxon>
        <taxon>Chalcidoidea</taxon>
        <taxon>Agaonidae</taxon>
        <taxon>Agaoninae</taxon>
        <taxon>Ceratosolen</taxon>
    </lineage>
</organism>
<dbReference type="Pfam" id="PF00010">
    <property type="entry name" value="HLH"/>
    <property type="match status" value="1"/>
</dbReference>
<feature type="compositionally biased region" description="Low complexity" evidence="3">
    <location>
        <begin position="118"/>
        <end position="145"/>
    </location>
</feature>
<dbReference type="Proteomes" id="UP000695007">
    <property type="component" value="Unplaced"/>
</dbReference>
<feature type="compositionally biased region" description="Polar residues" evidence="3">
    <location>
        <begin position="26"/>
        <end position="37"/>
    </location>
</feature>
<keyword evidence="5" id="KW-1185">Reference proteome</keyword>
<evidence type="ECO:0000256" key="2">
    <source>
        <dbReference type="ARBA" id="ARBA00023125"/>
    </source>
</evidence>
<dbReference type="InterPro" id="IPR015660">
    <property type="entry name" value="MASH1/Ascl1a-like"/>
</dbReference>
<dbReference type="SUPFAM" id="SSF47459">
    <property type="entry name" value="HLH, helix-loop-helix DNA-binding domain"/>
    <property type="match status" value="1"/>
</dbReference>
<feature type="region of interest" description="Disordered" evidence="3">
    <location>
        <begin position="113"/>
        <end position="145"/>
    </location>
</feature>
<dbReference type="Gene3D" id="4.10.280.10">
    <property type="entry name" value="Helix-loop-helix DNA-binding domain"/>
    <property type="match status" value="1"/>
</dbReference>
<dbReference type="CDD" id="cd19744">
    <property type="entry name" value="bHLH_TS_dAS-C_like"/>
    <property type="match status" value="1"/>
</dbReference>
<sequence length="314" mass="34898">MQQASTLQQQQQSQSQQKRKMYAQVTPYSNSTASHQPASVARRNARERNRVKQVNNGFATLRQHIPQTLAQALGNNTAGTHGGARAGSKKLSKVETLRMAVEYIRNLQQLLDEHDSEAGSSASSPSSGSSVGSPSPKASHSIGSSSLISDLDHHQQQADIKFEFKSESGDDDVQDIMQHHHHHLHRHQPTELKFELKSESGDDDVQDIVQHHHHLSQHHLHHHHHHHHHQHQMGLQQQHRQSPVYIPAPCSEASSSPTPSFVSESSSAGGSQSYGVNFASAIYAGHHDGYDSYDPMSPEDEELLDYISLWQQGQ</sequence>
<dbReference type="PANTHER" id="PTHR13935">
    <property type="entry name" value="ACHAETE-SCUTE TRANSCRIPTION FACTOR-RELATED"/>
    <property type="match status" value="1"/>
</dbReference>
<dbReference type="InterPro" id="IPR011598">
    <property type="entry name" value="bHLH_dom"/>
</dbReference>
<dbReference type="GeneID" id="105365105"/>
<dbReference type="GO" id="GO:0090575">
    <property type="term" value="C:RNA polymerase II transcription regulator complex"/>
    <property type="evidence" value="ECO:0007669"/>
    <property type="project" value="TreeGrafter"/>
</dbReference>
<dbReference type="PROSITE" id="PS50888">
    <property type="entry name" value="BHLH"/>
    <property type="match status" value="1"/>
</dbReference>
<dbReference type="SMART" id="SM00353">
    <property type="entry name" value="HLH"/>
    <property type="match status" value="1"/>
</dbReference>
<evidence type="ECO:0000256" key="1">
    <source>
        <dbReference type="ARBA" id="ARBA00022902"/>
    </source>
</evidence>
<dbReference type="KEGG" id="csol:105365105"/>
<feature type="region of interest" description="Disordered" evidence="3">
    <location>
        <begin position="214"/>
        <end position="270"/>
    </location>
</feature>
<feature type="region of interest" description="Disordered" evidence="3">
    <location>
        <begin position="1"/>
        <end position="50"/>
    </location>
</feature>
<dbReference type="PANTHER" id="PTHR13935:SF106">
    <property type="entry name" value="ACHAETE-SCUTE COMPLEX PROTEIN T5-RELATED"/>
    <property type="match status" value="1"/>
</dbReference>
<dbReference type="GO" id="GO:0007399">
    <property type="term" value="P:nervous system development"/>
    <property type="evidence" value="ECO:0007669"/>
    <property type="project" value="UniProtKB-KW"/>
</dbReference>
<name>A0AAJ6YNT5_9HYME</name>
<accession>A0AAJ6YNT5</accession>
<protein>
    <submittedName>
        <fullName evidence="6">Achaete-scute complex protein T5</fullName>
    </submittedName>
</protein>
<feature type="compositionally biased region" description="Basic residues" evidence="3">
    <location>
        <begin position="214"/>
        <end position="231"/>
    </location>
</feature>
<dbReference type="RefSeq" id="XP_011501499.1">
    <property type="nucleotide sequence ID" value="XM_011503197.1"/>
</dbReference>
<dbReference type="InterPro" id="IPR036638">
    <property type="entry name" value="HLH_DNA-bd_sf"/>
</dbReference>
<evidence type="ECO:0000256" key="3">
    <source>
        <dbReference type="SAM" id="MobiDB-lite"/>
    </source>
</evidence>
<gene>
    <name evidence="6" type="primary">LOC105365105</name>
</gene>
<feature type="domain" description="BHLH" evidence="4">
    <location>
        <begin position="38"/>
        <end position="107"/>
    </location>
</feature>
<reference evidence="6" key="1">
    <citation type="submission" date="2025-08" db="UniProtKB">
        <authorList>
            <consortium name="RefSeq"/>
        </authorList>
    </citation>
    <scope>IDENTIFICATION</scope>
</reference>
<dbReference type="AlphaFoldDB" id="A0AAJ6YNT5"/>
<keyword evidence="2" id="KW-0238">DNA-binding</keyword>
<dbReference type="GO" id="GO:0046983">
    <property type="term" value="F:protein dimerization activity"/>
    <property type="evidence" value="ECO:0007669"/>
    <property type="project" value="InterPro"/>
</dbReference>
<proteinExistence type="predicted"/>
<evidence type="ECO:0000259" key="4">
    <source>
        <dbReference type="PROSITE" id="PS50888"/>
    </source>
</evidence>
<feature type="compositionally biased region" description="Low complexity" evidence="3">
    <location>
        <begin position="247"/>
        <end position="270"/>
    </location>
</feature>